<feature type="region of interest" description="Disordered" evidence="1">
    <location>
        <begin position="67"/>
        <end position="106"/>
    </location>
</feature>
<evidence type="ECO:0000313" key="2">
    <source>
        <dbReference type="EMBL" id="CAI0385044.1"/>
    </source>
</evidence>
<name>A0AAV0HKQ2_9ROSI</name>
<gene>
    <name evidence="2" type="ORF">LITE_LOCUS4630</name>
</gene>
<evidence type="ECO:0000313" key="3">
    <source>
        <dbReference type="Proteomes" id="UP001154282"/>
    </source>
</evidence>
<sequence length="106" mass="11873">ESRLRAFSSPELVNTAAATITQNQNENQNPPSTTSKPQQPPLQDYSLEGIAANVKLLVKVIRYHNEASARDYDDRKTQRVAGDVGRAPETTSSFDNYYNKKRCSNQ</sequence>
<feature type="compositionally biased region" description="Basic and acidic residues" evidence="1">
    <location>
        <begin position="67"/>
        <end position="77"/>
    </location>
</feature>
<dbReference type="PANTHER" id="PTHR38378">
    <property type="entry name" value="MYOSIN HEAVY CHAIN-LIKE PROTEIN"/>
    <property type="match status" value="1"/>
</dbReference>
<accession>A0AAV0HKQ2</accession>
<evidence type="ECO:0000256" key="1">
    <source>
        <dbReference type="SAM" id="MobiDB-lite"/>
    </source>
</evidence>
<feature type="compositionally biased region" description="Polar residues" evidence="1">
    <location>
        <begin position="18"/>
        <end position="29"/>
    </location>
</feature>
<organism evidence="2 3">
    <name type="scientific">Linum tenue</name>
    <dbReference type="NCBI Taxonomy" id="586396"/>
    <lineage>
        <taxon>Eukaryota</taxon>
        <taxon>Viridiplantae</taxon>
        <taxon>Streptophyta</taxon>
        <taxon>Embryophyta</taxon>
        <taxon>Tracheophyta</taxon>
        <taxon>Spermatophyta</taxon>
        <taxon>Magnoliopsida</taxon>
        <taxon>eudicotyledons</taxon>
        <taxon>Gunneridae</taxon>
        <taxon>Pentapetalae</taxon>
        <taxon>rosids</taxon>
        <taxon>fabids</taxon>
        <taxon>Malpighiales</taxon>
        <taxon>Linaceae</taxon>
        <taxon>Linum</taxon>
    </lineage>
</organism>
<comment type="caution">
    <text evidence="2">The sequence shown here is derived from an EMBL/GenBank/DDBJ whole genome shotgun (WGS) entry which is preliminary data.</text>
</comment>
<feature type="region of interest" description="Disordered" evidence="1">
    <location>
        <begin position="18"/>
        <end position="44"/>
    </location>
</feature>
<reference evidence="2" key="1">
    <citation type="submission" date="2022-08" db="EMBL/GenBank/DDBJ databases">
        <authorList>
            <person name="Gutierrez-Valencia J."/>
        </authorList>
    </citation>
    <scope>NUCLEOTIDE SEQUENCE</scope>
</reference>
<keyword evidence="3" id="KW-1185">Reference proteome</keyword>
<feature type="non-terminal residue" evidence="2">
    <location>
        <position position="1"/>
    </location>
</feature>
<dbReference type="AlphaFoldDB" id="A0AAV0HKQ2"/>
<dbReference type="Proteomes" id="UP001154282">
    <property type="component" value="Unassembled WGS sequence"/>
</dbReference>
<dbReference type="PANTHER" id="PTHR38378:SF3">
    <property type="entry name" value="MYOSIN HEAVY CHAIN-LIKE PROTEIN"/>
    <property type="match status" value="1"/>
</dbReference>
<protein>
    <submittedName>
        <fullName evidence="2">Uncharacterized protein</fullName>
    </submittedName>
</protein>
<dbReference type="EMBL" id="CAMGYJ010000002">
    <property type="protein sequence ID" value="CAI0385044.1"/>
    <property type="molecule type" value="Genomic_DNA"/>
</dbReference>
<proteinExistence type="predicted"/>